<reference evidence="2" key="1">
    <citation type="submission" date="2021-02" db="EMBL/GenBank/DDBJ databases">
        <authorList>
            <person name="Dougan E. K."/>
            <person name="Rhodes N."/>
            <person name="Thang M."/>
            <person name="Chan C."/>
        </authorList>
    </citation>
    <scope>NUCLEOTIDE SEQUENCE</scope>
</reference>
<dbReference type="AlphaFoldDB" id="A0A812SLG8"/>
<keyword evidence="3" id="KW-1185">Reference proteome</keyword>
<accession>A0A812SLG8</accession>
<evidence type="ECO:0000313" key="2">
    <source>
        <dbReference type="EMBL" id="CAE7480506.1"/>
    </source>
</evidence>
<dbReference type="OrthoDB" id="1368at2759"/>
<protein>
    <submittedName>
        <fullName evidence="2">Uncharacterized protein</fullName>
    </submittedName>
</protein>
<comment type="caution">
    <text evidence="2">The sequence shown here is derived from an EMBL/GenBank/DDBJ whole genome shotgun (WGS) entry which is preliminary data.</text>
</comment>
<feature type="transmembrane region" description="Helical" evidence="1">
    <location>
        <begin position="60"/>
        <end position="82"/>
    </location>
</feature>
<keyword evidence="1" id="KW-0472">Membrane</keyword>
<dbReference type="EMBL" id="CAJNDS010002449">
    <property type="protein sequence ID" value="CAE7480506.1"/>
    <property type="molecule type" value="Genomic_DNA"/>
</dbReference>
<organism evidence="2 3">
    <name type="scientific">Symbiodinium natans</name>
    <dbReference type="NCBI Taxonomy" id="878477"/>
    <lineage>
        <taxon>Eukaryota</taxon>
        <taxon>Sar</taxon>
        <taxon>Alveolata</taxon>
        <taxon>Dinophyceae</taxon>
        <taxon>Suessiales</taxon>
        <taxon>Symbiodiniaceae</taxon>
        <taxon>Symbiodinium</taxon>
    </lineage>
</organism>
<dbReference type="Proteomes" id="UP000604046">
    <property type="component" value="Unassembled WGS sequence"/>
</dbReference>
<sequence>MLLYNNRRLLRLLLQRQGSVFFRPETILAGLLLAGMGSFVQHARDTGWEYAPDIEHHYGFQAVGVGVTFAIVFRTQLAWGRFWEAATHLHMMYSKWMDAFAQFQAFAEVTAKAAFEAGDHVRADLLWQKQLRLKWNFALLSAFAAERLCRGDNERMKDDGSERIRTRTDLRIEVGESA</sequence>
<name>A0A812SLG8_9DINO</name>
<gene>
    <name evidence="2" type="ORF">SNAT2548_LOCUS26980</name>
</gene>
<proteinExistence type="predicted"/>
<keyword evidence="1" id="KW-0812">Transmembrane</keyword>
<dbReference type="GO" id="GO:0005254">
    <property type="term" value="F:chloride channel activity"/>
    <property type="evidence" value="ECO:0007669"/>
    <property type="project" value="InterPro"/>
</dbReference>
<evidence type="ECO:0000256" key="1">
    <source>
        <dbReference type="SAM" id="Phobius"/>
    </source>
</evidence>
<keyword evidence="1" id="KW-1133">Transmembrane helix</keyword>
<evidence type="ECO:0000313" key="3">
    <source>
        <dbReference type="Proteomes" id="UP000604046"/>
    </source>
</evidence>
<feature type="transmembrane region" description="Helical" evidence="1">
    <location>
        <begin position="20"/>
        <end position="40"/>
    </location>
</feature>